<dbReference type="KEGG" id="mad:HP15_p187g161"/>
<keyword evidence="1" id="KW-0175">Coiled coil</keyword>
<dbReference type="Pfam" id="PF11740">
    <property type="entry name" value="KfrA_N"/>
    <property type="match status" value="1"/>
</dbReference>
<evidence type="ECO:0000313" key="3">
    <source>
        <dbReference type="EMBL" id="ADQ00158.1"/>
    </source>
</evidence>
<reference evidence="4" key="2">
    <citation type="submission" date="2010-02" db="EMBL/GenBank/DDBJ databases">
        <title>Complete genome sequence of Marinobacter adhaerens type strain (HP15).</title>
        <authorList>
            <person name="Gaerdes A.A.M."/>
            <person name="Kaeppel E."/>
            <person name="Shezad A."/>
            <person name="Seebah S."/>
            <person name="Teeling H."/>
            <person name="Yarza P."/>
            <person name="Gloeckner F.O."/>
            <person name="Ullrich M.S."/>
        </authorList>
    </citation>
    <scope>NUCLEOTIDE SEQUENCE [LARGE SCALE GENOMIC DNA]</scope>
    <source>
        <strain evidence="4">DSM 23420 / HP15</strain>
        <plasmid evidence="4">Plasmid pHP-187</plasmid>
    </source>
</reference>
<sequence>MAGRPASFSPNDVARIATRLIGQGKNPTVDSVHEQLGRRGSRTTVNNYLKAFRDEFKERGLTALPSAIPEPLIPIIEDFWAHALVKAGERYDEERQSVEQERQAEQEAYNAVHSEQIGIIDEQAALLQDREQFISEQARTVSELEQQVRTLKSLLSGYEETILDLKRDKSRLSDQLDEERQESHRRFDQAKEDWYRERATLRQSVDDARKQLSEDNEKNARLADHWMLQLDDARQQVRELKERHQEDKQRWEADIKLERARADRLAGTVSGYEQRIEEREKEVEILNARLVEMEELNSSQAQTITSLEHLIADWDVDNKPFKS</sequence>
<organism evidence="3 4">
    <name type="scientific">Marinobacter adhaerens (strain DSM 23420 / HP15)</name>
    <dbReference type="NCBI Taxonomy" id="225937"/>
    <lineage>
        <taxon>Bacteria</taxon>
        <taxon>Pseudomonadati</taxon>
        <taxon>Pseudomonadota</taxon>
        <taxon>Gammaproteobacteria</taxon>
        <taxon>Pseudomonadales</taxon>
        <taxon>Marinobacteraceae</taxon>
        <taxon>Marinobacter</taxon>
    </lineage>
</organism>
<keyword evidence="3" id="KW-0614">Plasmid</keyword>
<proteinExistence type="predicted"/>
<name>E4PSC3_MARAH</name>
<evidence type="ECO:0000256" key="1">
    <source>
        <dbReference type="SAM" id="Coils"/>
    </source>
</evidence>
<protein>
    <recommendedName>
        <fullName evidence="2">KfrA N-terminal DNA-binding domain-containing protein</fullName>
    </recommendedName>
</protein>
<dbReference type="EMBL" id="CP001980">
    <property type="protein sequence ID" value="ADQ00158.1"/>
    <property type="molecule type" value="Genomic_DNA"/>
</dbReference>
<geneLocation type="plasmid" evidence="3 4">
    <name>pHP-187</name>
</geneLocation>
<evidence type="ECO:0000313" key="4">
    <source>
        <dbReference type="Proteomes" id="UP000007077"/>
    </source>
</evidence>
<dbReference type="RefSeq" id="WP_014579447.1">
    <property type="nucleotide sequence ID" value="NC_017507.1"/>
</dbReference>
<dbReference type="InterPro" id="IPR021104">
    <property type="entry name" value="KfrA_DNA-bd_N"/>
</dbReference>
<dbReference type="PATRIC" id="fig|225937.3.peg.4369"/>
<dbReference type="Proteomes" id="UP000007077">
    <property type="component" value="Plasmid pHP-187"/>
</dbReference>
<dbReference type="AlphaFoldDB" id="E4PSC3"/>
<evidence type="ECO:0000259" key="2">
    <source>
        <dbReference type="Pfam" id="PF11740"/>
    </source>
</evidence>
<accession>E4PSC3</accession>
<dbReference type="HOGENOM" id="CLU_810862_0_0_6"/>
<feature type="domain" description="KfrA N-terminal DNA-binding" evidence="2">
    <location>
        <begin position="11"/>
        <end position="115"/>
    </location>
</feature>
<reference evidence="3 4" key="1">
    <citation type="journal article" date="2010" name="Stand. Genomic Sci.">
        <title>Complete genome sequence of Marinobacter adhaerens type strain (HP15), a diatom-interacting marine microorganism.</title>
        <authorList>
            <person name="Gardes A."/>
            <person name="Kaeppel E."/>
            <person name="Shehzad A."/>
            <person name="Seebah S."/>
            <person name="Teeling H."/>
            <person name="Yarza P."/>
            <person name="Glockner F.O."/>
            <person name="Grossart H.P."/>
            <person name="Ullrich M.S."/>
        </authorList>
    </citation>
    <scope>NUCLEOTIDE SEQUENCE [LARGE SCALE GENOMIC DNA]</scope>
    <source>
        <strain evidence="4">DSM 23420 / HP15</strain>
        <plasmid evidence="4">Plasmid pHP-187</plasmid>
    </source>
</reference>
<gene>
    <name evidence="3" type="ordered locus">HP15_p187g161</name>
</gene>
<feature type="coiled-coil region" evidence="1">
    <location>
        <begin position="134"/>
        <end position="296"/>
    </location>
</feature>